<reference evidence="1" key="1">
    <citation type="submission" date="2024-03" db="EMBL/GenBank/DDBJ databases">
        <title>WGS assembly of Saponaria officinalis var. Norfolk2.</title>
        <authorList>
            <person name="Jenkins J."/>
            <person name="Shu S."/>
            <person name="Grimwood J."/>
            <person name="Barry K."/>
            <person name="Goodstein D."/>
            <person name="Schmutz J."/>
            <person name="Leebens-Mack J."/>
            <person name="Osbourn A."/>
        </authorList>
    </citation>
    <scope>NUCLEOTIDE SEQUENCE [LARGE SCALE GENOMIC DNA]</scope>
    <source>
        <strain evidence="1">JIC</strain>
    </source>
</reference>
<evidence type="ECO:0008006" key="3">
    <source>
        <dbReference type="Google" id="ProtNLM"/>
    </source>
</evidence>
<dbReference type="InterPro" id="IPR025397">
    <property type="entry name" value="SDH5"/>
</dbReference>
<comment type="caution">
    <text evidence="1">The sequence shown here is derived from an EMBL/GenBank/DDBJ whole genome shotgun (WGS) entry which is preliminary data.</text>
</comment>
<dbReference type="EMBL" id="JBDFQZ010000007">
    <property type="protein sequence ID" value="KAK9706861.1"/>
    <property type="molecule type" value="Genomic_DNA"/>
</dbReference>
<evidence type="ECO:0000313" key="1">
    <source>
        <dbReference type="EMBL" id="KAK9706861.1"/>
    </source>
</evidence>
<accession>A0AAW1JSE9</accession>
<dbReference type="Proteomes" id="UP001443914">
    <property type="component" value="Unassembled WGS sequence"/>
</dbReference>
<dbReference type="AlphaFoldDB" id="A0AAW1JSE9"/>
<dbReference type="GO" id="GO:0045273">
    <property type="term" value="C:respiratory chain complex II (succinate dehydrogenase)"/>
    <property type="evidence" value="ECO:0007669"/>
    <property type="project" value="InterPro"/>
</dbReference>
<protein>
    <recommendedName>
        <fullName evidence="3">Succinate dehydrogenase subunit 5, mitochondrial</fullName>
    </recommendedName>
</protein>
<evidence type="ECO:0000313" key="2">
    <source>
        <dbReference type="Proteomes" id="UP001443914"/>
    </source>
</evidence>
<dbReference type="Pfam" id="PF14290">
    <property type="entry name" value="SDH5_plant"/>
    <property type="match status" value="1"/>
</dbReference>
<name>A0AAW1JSE9_SAPOF</name>
<proteinExistence type="predicted"/>
<dbReference type="PANTHER" id="PTHR36139">
    <property type="entry name" value="SUCCINATE DEHYDROGENASE SUBUNIT 5, MITOCHONDRIAL"/>
    <property type="match status" value="1"/>
</dbReference>
<dbReference type="GO" id="GO:0006099">
    <property type="term" value="P:tricarboxylic acid cycle"/>
    <property type="evidence" value="ECO:0007669"/>
    <property type="project" value="InterPro"/>
</dbReference>
<organism evidence="1 2">
    <name type="scientific">Saponaria officinalis</name>
    <name type="common">Common soapwort</name>
    <name type="synonym">Lychnis saponaria</name>
    <dbReference type="NCBI Taxonomy" id="3572"/>
    <lineage>
        <taxon>Eukaryota</taxon>
        <taxon>Viridiplantae</taxon>
        <taxon>Streptophyta</taxon>
        <taxon>Embryophyta</taxon>
        <taxon>Tracheophyta</taxon>
        <taxon>Spermatophyta</taxon>
        <taxon>Magnoliopsida</taxon>
        <taxon>eudicotyledons</taxon>
        <taxon>Gunneridae</taxon>
        <taxon>Pentapetalae</taxon>
        <taxon>Caryophyllales</taxon>
        <taxon>Caryophyllaceae</taxon>
        <taxon>Caryophylleae</taxon>
        <taxon>Saponaria</taxon>
    </lineage>
</organism>
<sequence length="247" mass="27628">MAMLMRSVYRSYSSTIRSSVYSIVLGDRFIHATLSHQQQQQPLSSHSFFTLSSSPTFFPNFPDSRSPFGMSVGSTRAFSQGFSQYPDIKDPSIKNVFKGFMAVDWGELPEVTINAALKVLSKDTDDTIGKETLKNVFRAAEAVEEFIGQLESLKMAIDDHAGLSGENAKPYPEHYGQALRTAYDRYTKYLDSFGPDEFYLKKKVETELGTRMIHLKMRCSHLGSEWGKVTVLGTSGISGSYVEQRAP</sequence>
<keyword evidence="2" id="KW-1185">Reference proteome</keyword>
<gene>
    <name evidence="1" type="ORF">RND81_07G156800</name>
</gene>
<dbReference type="PANTHER" id="PTHR36139:SF1">
    <property type="entry name" value="SUCCINATE DEHYDROGENASE SUBUNIT 5, MITOCHONDRIAL"/>
    <property type="match status" value="1"/>
</dbReference>